<proteinExistence type="predicted"/>
<gene>
    <name evidence="1" type="ORF">METZ01_LOCUS363365</name>
</gene>
<organism evidence="1">
    <name type="scientific">marine metagenome</name>
    <dbReference type="NCBI Taxonomy" id="408172"/>
    <lineage>
        <taxon>unclassified sequences</taxon>
        <taxon>metagenomes</taxon>
        <taxon>ecological metagenomes</taxon>
    </lineage>
</organism>
<dbReference type="Gene3D" id="1.10.10.1320">
    <property type="entry name" value="Anti-sigma factor, zinc-finger domain"/>
    <property type="match status" value="1"/>
</dbReference>
<protein>
    <recommendedName>
        <fullName evidence="2">Zinc-finger domain-containing protein</fullName>
    </recommendedName>
</protein>
<reference evidence="1" key="1">
    <citation type="submission" date="2018-05" db="EMBL/GenBank/DDBJ databases">
        <authorList>
            <person name="Lanie J.A."/>
            <person name="Ng W.-L."/>
            <person name="Kazmierczak K.M."/>
            <person name="Andrzejewski T.M."/>
            <person name="Davidsen T.M."/>
            <person name="Wayne K.J."/>
            <person name="Tettelin H."/>
            <person name="Glass J.I."/>
            <person name="Rusch D."/>
            <person name="Podicherti R."/>
            <person name="Tsui H.-C.T."/>
            <person name="Winkler M.E."/>
        </authorList>
    </citation>
    <scope>NUCLEOTIDE SEQUENCE</scope>
</reference>
<dbReference type="AlphaFoldDB" id="A0A382SNM6"/>
<dbReference type="EMBL" id="UINC01129843">
    <property type="protein sequence ID" value="SVD10511.1"/>
    <property type="molecule type" value="Genomic_DNA"/>
</dbReference>
<evidence type="ECO:0000313" key="1">
    <source>
        <dbReference type="EMBL" id="SVD10511.1"/>
    </source>
</evidence>
<accession>A0A382SNM6</accession>
<evidence type="ECO:0008006" key="2">
    <source>
        <dbReference type="Google" id="ProtNLM"/>
    </source>
</evidence>
<feature type="non-terminal residue" evidence="1">
    <location>
        <position position="136"/>
    </location>
</feature>
<sequence length="136" mass="14177">MISSYLDSALSNKDMEQIDFHIASCDFCAQEIDEFRAVVGVLRAMPTVPAPRNFVIPVPARSWIPEPSRSWWSPAPLLGLRAAAAGAAIALAVVFAGDLSGALGSAPDVPIQVGRTEPAPLIISGTPAGAEKSVPV</sequence>
<name>A0A382SNM6_9ZZZZ</name>
<dbReference type="InterPro" id="IPR041916">
    <property type="entry name" value="Anti_sigma_zinc_sf"/>
</dbReference>